<dbReference type="EMBL" id="FMKA01000046">
    <property type="protein sequence ID" value="SCP99562.1"/>
    <property type="molecule type" value="Genomic_DNA"/>
</dbReference>
<dbReference type="AlphaFoldDB" id="A0A1D3TYK7"/>
<evidence type="ECO:0000313" key="2">
    <source>
        <dbReference type="Proteomes" id="UP000199315"/>
    </source>
</evidence>
<accession>A0A1D3TYK7</accession>
<proteinExistence type="predicted"/>
<keyword evidence="2" id="KW-1185">Reference proteome</keyword>
<dbReference type="RefSeq" id="WP_091236879.1">
    <property type="nucleotide sequence ID" value="NZ_FMKA01000046.1"/>
</dbReference>
<reference evidence="1 2" key="1">
    <citation type="submission" date="2016-09" db="EMBL/GenBank/DDBJ databases">
        <authorList>
            <person name="Capua I."/>
            <person name="De Benedictis P."/>
            <person name="Joannis T."/>
            <person name="Lombin L.H."/>
            <person name="Cattoli G."/>
        </authorList>
    </citation>
    <scope>NUCLEOTIDE SEQUENCE [LARGE SCALE GENOMIC DNA]</scope>
    <source>
        <strain evidence="1 2">GluBS11</strain>
    </source>
</reference>
<protein>
    <submittedName>
        <fullName evidence="1">Uncharacterized protein</fullName>
    </submittedName>
</protein>
<sequence>MEKIGGFSVPDKYVGTVSTDSAGVHIYCAARDRSWTLGEGDYFIGWTDDGHPAAGHLTRDTNTGDWYAVSPSGVVHHYLDLLLVNLVEIGFLG</sequence>
<evidence type="ECO:0000313" key="1">
    <source>
        <dbReference type="EMBL" id="SCP99562.1"/>
    </source>
</evidence>
<organism evidence="1 2">
    <name type="scientific">Anaerobium acetethylicum</name>
    <dbReference type="NCBI Taxonomy" id="1619234"/>
    <lineage>
        <taxon>Bacteria</taxon>
        <taxon>Bacillati</taxon>
        <taxon>Bacillota</taxon>
        <taxon>Clostridia</taxon>
        <taxon>Lachnospirales</taxon>
        <taxon>Lachnospiraceae</taxon>
        <taxon>Anaerobium</taxon>
    </lineage>
</organism>
<name>A0A1D3TYK7_9FIRM</name>
<dbReference type="STRING" id="1619234.SAMN05421730_104611"/>
<dbReference type="Proteomes" id="UP000199315">
    <property type="component" value="Unassembled WGS sequence"/>
</dbReference>
<gene>
    <name evidence="1" type="ORF">SAMN05421730_104611</name>
</gene>